<reference evidence="1" key="1">
    <citation type="journal article" date="2015" name="Nature">
        <title>Complex archaea that bridge the gap between prokaryotes and eukaryotes.</title>
        <authorList>
            <person name="Spang A."/>
            <person name="Saw J.H."/>
            <person name="Jorgensen S.L."/>
            <person name="Zaremba-Niedzwiedzka K."/>
            <person name="Martijn J."/>
            <person name="Lind A.E."/>
            <person name="van Eijk R."/>
            <person name="Schleper C."/>
            <person name="Guy L."/>
            <person name="Ettema T.J."/>
        </authorList>
    </citation>
    <scope>NUCLEOTIDE SEQUENCE</scope>
</reference>
<evidence type="ECO:0000313" key="1">
    <source>
        <dbReference type="EMBL" id="KKM16685.1"/>
    </source>
</evidence>
<protein>
    <submittedName>
        <fullName evidence="1">Uncharacterized protein</fullName>
    </submittedName>
</protein>
<proteinExistence type="predicted"/>
<dbReference type="AlphaFoldDB" id="A0A0F9KMY9"/>
<organism evidence="1">
    <name type="scientific">marine sediment metagenome</name>
    <dbReference type="NCBI Taxonomy" id="412755"/>
    <lineage>
        <taxon>unclassified sequences</taxon>
        <taxon>metagenomes</taxon>
        <taxon>ecological metagenomes</taxon>
    </lineage>
</organism>
<comment type="caution">
    <text evidence="1">The sequence shown here is derived from an EMBL/GenBank/DDBJ whole genome shotgun (WGS) entry which is preliminary data.</text>
</comment>
<sequence length="57" mass="6463">MNKQNTITLDDHDATEDEIEGVFFRATTDFSIHGATATIYAWTADTSQDEFDIAEYE</sequence>
<feature type="non-terminal residue" evidence="1">
    <location>
        <position position="57"/>
    </location>
</feature>
<dbReference type="EMBL" id="LAZR01014620">
    <property type="protein sequence ID" value="KKM16685.1"/>
    <property type="molecule type" value="Genomic_DNA"/>
</dbReference>
<accession>A0A0F9KMY9</accession>
<gene>
    <name evidence="1" type="ORF">LCGC14_1683300</name>
</gene>
<name>A0A0F9KMY9_9ZZZZ</name>